<proteinExistence type="predicted"/>
<dbReference type="EMBL" id="AACS02000002">
    <property type="protein sequence ID" value="EAU80770.1"/>
    <property type="molecule type" value="Genomic_DNA"/>
</dbReference>
<dbReference type="Pfam" id="PF20236">
    <property type="entry name" value="DUF6593"/>
    <property type="match status" value="1"/>
</dbReference>
<evidence type="ECO:0000313" key="2">
    <source>
        <dbReference type="EMBL" id="EAU80770.1"/>
    </source>
</evidence>
<accession>A8PFX0</accession>
<dbReference type="OrthoDB" id="3360976at2759"/>
<comment type="caution">
    <text evidence="2">The sequence shown here is derived from an EMBL/GenBank/DDBJ whole genome shotgun (WGS) entry which is preliminary data.</text>
</comment>
<dbReference type="OMA" id="MARIEWH"/>
<dbReference type="AlphaFoldDB" id="A8PFX0"/>
<dbReference type="InterPro" id="IPR046528">
    <property type="entry name" value="DUF6593"/>
</dbReference>
<dbReference type="KEGG" id="cci:CC1G_04880"/>
<dbReference type="RefSeq" id="XP_001841036.1">
    <property type="nucleotide sequence ID" value="XM_001840984.1"/>
</dbReference>
<sequence>MKLILENDTPCNTRYTDETGRILYQVSTSGKYIKCKANLEKLDLRQGKFIPFASIDFHNFKDDVLRIGQNWETKSGDFFRKKGFSFYGRDRIFTAPDGKEYRWEMQADRAELYMMDEAKTRIVRYHRKKYGIFHDKAPASLEIEPCAEGMMDVIMLTYIYIEYLRNERDEANSKIAAGNIKDSMKP</sequence>
<feature type="domain" description="DUF6593" evidence="1">
    <location>
        <begin position="8"/>
        <end position="166"/>
    </location>
</feature>
<evidence type="ECO:0000259" key="1">
    <source>
        <dbReference type="Pfam" id="PF20236"/>
    </source>
</evidence>
<protein>
    <recommendedName>
        <fullName evidence="1">DUF6593 domain-containing protein</fullName>
    </recommendedName>
</protein>
<dbReference type="InParanoid" id="A8PFX0"/>
<reference evidence="2 3" key="1">
    <citation type="journal article" date="2010" name="Proc. Natl. Acad. Sci. U.S.A.">
        <title>Insights into evolution of multicellular fungi from the assembled chromosomes of the mushroom Coprinopsis cinerea (Coprinus cinereus).</title>
        <authorList>
            <person name="Stajich J.E."/>
            <person name="Wilke S.K."/>
            <person name="Ahren D."/>
            <person name="Au C.H."/>
            <person name="Birren B.W."/>
            <person name="Borodovsky M."/>
            <person name="Burns C."/>
            <person name="Canback B."/>
            <person name="Casselton L.A."/>
            <person name="Cheng C.K."/>
            <person name="Deng J."/>
            <person name="Dietrich F.S."/>
            <person name="Fargo D.C."/>
            <person name="Farman M.L."/>
            <person name="Gathman A.C."/>
            <person name="Goldberg J."/>
            <person name="Guigo R."/>
            <person name="Hoegger P.J."/>
            <person name="Hooker J.B."/>
            <person name="Huggins A."/>
            <person name="James T.Y."/>
            <person name="Kamada T."/>
            <person name="Kilaru S."/>
            <person name="Kodira C."/>
            <person name="Kues U."/>
            <person name="Kupfer D."/>
            <person name="Kwan H.S."/>
            <person name="Lomsadze A."/>
            <person name="Li W."/>
            <person name="Lilly W.W."/>
            <person name="Ma L.J."/>
            <person name="Mackey A.J."/>
            <person name="Manning G."/>
            <person name="Martin F."/>
            <person name="Muraguchi H."/>
            <person name="Natvig D.O."/>
            <person name="Palmerini H."/>
            <person name="Ramesh M.A."/>
            <person name="Rehmeyer C.J."/>
            <person name="Roe B.A."/>
            <person name="Shenoy N."/>
            <person name="Stanke M."/>
            <person name="Ter-Hovhannisyan V."/>
            <person name="Tunlid A."/>
            <person name="Velagapudi R."/>
            <person name="Vision T.J."/>
            <person name="Zeng Q."/>
            <person name="Zolan M.E."/>
            <person name="Pukkila P.J."/>
        </authorList>
    </citation>
    <scope>NUCLEOTIDE SEQUENCE [LARGE SCALE GENOMIC DNA]</scope>
    <source>
        <strain evidence="3">Okayama-7 / 130 / ATCC MYA-4618 / FGSC 9003</strain>
    </source>
</reference>
<gene>
    <name evidence="2" type="ORF">CC1G_04880</name>
</gene>
<evidence type="ECO:0000313" key="3">
    <source>
        <dbReference type="Proteomes" id="UP000001861"/>
    </source>
</evidence>
<organism evidence="2 3">
    <name type="scientific">Coprinopsis cinerea (strain Okayama-7 / 130 / ATCC MYA-4618 / FGSC 9003)</name>
    <name type="common">Inky cap fungus</name>
    <name type="synonym">Hormographiella aspergillata</name>
    <dbReference type="NCBI Taxonomy" id="240176"/>
    <lineage>
        <taxon>Eukaryota</taxon>
        <taxon>Fungi</taxon>
        <taxon>Dikarya</taxon>
        <taxon>Basidiomycota</taxon>
        <taxon>Agaricomycotina</taxon>
        <taxon>Agaricomycetes</taxon>
        <taxon>Agaricomycetidae</taxon>
        <taxon>Agaricales</taxon>
        <taxon>Agaricineae</taxon>
        <taxon>Psathyrellaceae</taxon>
        <taxon>Coprinopsis</taxon>
    </lineage>
</organism>
<name>A8PFX0_COPC7</name>
<dbReference type="VEuPathDB" id="FungiDB:CC1G_04880"/>
<dbReference type="Proteomes" id="UP000001861">
    <property type="component" value="Unassembled WGS sequence"/>
</dbReference>
<keyword evidence="3" id="KW-1185">Reference proteome</keyword>
<dbReference type="GeneID" id="6017695"/>